<feature type="binding site" evidence="5">
    <location>
        <position position="255"/>
    </location>
    <ligand>
        <name>substrate</name>
    </ligand>
</feature>
<dbReference type="InterPro" id="IPR036291">
    <property type="entry name" value="NAD(P)-bd_dom_sf"/>
</dbReference>
<comment type="function">
    <text evidence="5">Catalyzes the two-step NADP-dependent conversion of GDP-4-dehydro-6-deoxy-D-mannose to GDP-fucose, involving an epimerase and a reductase reaction.</text>
</comment>
<feature type="active site" description="Proton donor/acceptor" evidence="5">
    <location>
        <position position="139"/>
    </location>
</feature>
<dbReference type="InterPro" id="IPR001509">
    <property type="entry name" value="Epimerase_deHydtase"/>
</dbReference>
<evidence type="ECO:0000256" key="1">
    <source>
        <dbReference type="ARBA" id="ARBA00005959"/>
    </source>
</evidence>
<feature type="site" description="Important for catalytic activity" evidence="5">
    <location>
        <position position="112"/>
    </location>
</feature>
<feature type="binding site" evidence="5">
    <location>
        <begin position="13"/>
        <end position="19"/>
    </location>
    <ligand>
        <name>NADP(+)</name>
        <dbReference type="ChEBI" id="CHEBI:58349"/>
    </ligand>
</feature>
<evidence type="ECO:0000256" key="2">
    <source>
        <dbReference type="ARBA" id="ARBA00022857"/>
    </source>
</evidence>
<comment type="catalytic activity">
    <reaction evidence="5">
        <text>GDP-beta-L-fucose + NADP(+) = GDP-4-dehydro-alpha-D-rhamnose + NADPH + H(+)</text>
        <dbReference type="Rhea" id="RHEA:18885"/>
        <dbReference type="ChEBI" id="CHEBI:15378"/>
        <dbReference type="ChEBI" id="CHEBI:57273"/>
        <dbReference type="ChEBI" id="CHEBI:57783"/>
        <dbReference type="ChEBI" id="CHEBI:57964"/>
        <dbReference type="ChEBI" id="CHEBI:58349"/>
        <dbReference type="EC" id="1.1.1.271"/>
    </reaction>
</comment>
<feature type="domain" description="NAD-dependent epimerase/dehydratase" evidence="6">
    <location>
        <begin position="9"/>
        <end position="195"/>
    </location>
</feature>
<feature type="binding site" evidence="5">
    <location>
        <position position="262"/>
    </location>
    <ligand>
        <name>substrate</name>
    </ligand>
</feature>
<comment type="caution">
    <text evidence="7">The sequence shown here is derived from an EMBL/GenBank/DDBJ whole genome shotgun (WGS) entry which is preliminary data.</text>
</comment>
<dbReference type="RefSeq" id="WP_215759620.1">
    <property type="nucleotide sequence ID" value="NZ_JAHKBE010000016.1"/>
</dbReference>
<keyword evidence="3 5" id="KW-0560">Oxidoreductase</keyword>
<keyword evidence="2 5" id="KW-0521">NADP</keyword>
<keyword evidence="5" id="KW-0511">Multifunctional enzyme</keyword>
<dbReference type="Proteomes" id="UP001487296">
    <property type="component" value="Unassembled WGS sequence"/>
</dbReference>
<organism evidence="7 8">
    <name type="scientific">Hallella faecis</name>
    <dbReference type="NCBI Taxonomy" id="2841596"/>
    <lineage>
        <taxon>Bacteria</taxon>
        <taxon>Pseudomonadati</taxon>
        <taxon>Bacteroidota</taxon>
        <taxon>Bacteroidia</taxon>
        <taxon>Bacteroidales</taxon>
        <taxon>Prevotellaceae</taxon>
        <taxon>Hallella</taxon>
    </lineage>
</organism>
<comment type="caution">
    <text evidence="5">Lacks conserved residue(s) required for the propagation of feature annotation.</text>
</comment>
<evidence type="ECO:0000259" key="6">
    <source>
        <dbReference type="Pfam" id="PF01370"/>
    </source>
</evidence>
<feature type="site" description="Important for catalytic activity" evidence="5">
    <location>
        <position position="110"/>
    </location>
</feature>
<keyword evidence="8" id="KW-1185">Reference proteome</keyword>
<name>A0ABV1FQ60_9BACT</name>
<accession>A0ABV1FQ60</accession>
<comment type="pathway">
    <text evidence="5">Nucleotide-sugar biosynthesis; GDP-L-fucose biosynthesis via de novo pathway; GDP-L-fucose from GDP-alpha-D-mannose: step 2/2.</text>
</comment>
<dbReference type="HAMAP" id="MF_00956">
    <property type="entry name" value="GDP_fucose_synth"/>
    <property type="match status" value="1"/>
</dbReference>
<feature type="domain" description="NAD-dependent epimerase/dehydratase" evidence="6">
    <location>
        <begin position="224"/>
        <end position="283"/>
    </location>
</feature>
<protein>
    <recommendedName>
        <fullName evidence="5">GDP-L-fucose synthase</fullName>
        <ecNumber evidence="5">1.1.1.271</ecNumber>
    </recommendedName>
    <alternativeName>
        <fullName evidence="5">GDP-4-keto-6-deoxy-D-mannose-3,5-epimerase-4-reductase</fullName>
    </alternativeName>
</protein>
<dbReference type="PANTHER" id="PTHR43238">
    <property type="entry name" value="GDP-L-FUCOSE SYNTHASE"/>
    <property type="match status" value="1"/>
</dbReference>
<proteinExistence type="inferred from homology"/>
<dbReference type="EC" id="1.1.1.271" evidence="5"/>
<evidence type="ECO:0000256" key="3">
    <source>
        <dbReference type="ARBA" id="ARBA00023002"/>
    </source>
</evidence>
<dbReference type="Gene3D" id="3.40.50.720">
    <property type="entry name" value="NAD(P)-binding Rossmann-like Domain"/>
    <property type="match status" value="2"/>
</dbReference>
<dbReference type="CDD" id="cd05239">
    <property type="entry name" value="GDP_FS_SDR_e"/>
    <property type="match status" value="1"/>
</dbReference>
<dbReference type="Pfam" id="PF01370">
    <property type="entry name" value="Epimerase"/>
    <property type="match status" value="2"/>
</dbReference>
<dbReference type="EMBL" id="JBBNFP010000016">
    <property type="protein sequence ID" value="MEQ2486537.1"/>
    <property type="molecule type" value="Genomic_DNA"/>
</dbReference>
<gene>
    <name evidence="5" type="primary">fcl</name>
    <name evidence="7" type="ORF">AAAT34_05630</name>
</gene>
<evidence type="ECO:0000256" key="4">
    <source>
        <dbReference type="ARBA" id="ARBA00023235"/>
    </source>
</evidence>
<evidence type="ECO:0000256" key="5">
    <source>
        <dbReference type="HAMAP-Rule" id="MF_00956"/>
    </source>
</evidence>
<feature type="binding site" evidence="5">
    <location>
        <position position="182"/>
    </location>
    <ligand>
        <name>NADP(+)</name>
        <dbReference type="ChEBI" id="CHEBI:58349"/>
    </ligand>
</feature>
<reference evidence="7 8" key="1">
    <citation type="submission" date="2024-04" db="EMBL/GenBank/DDBJ databases">
        <title>Human intestinal bacterial collection.</title>
        <authorList>
            <person name="Pauvert C."/>
            <person name="Hitch T.C.A."/>
            <person name="Clavel T."/>
        </authorList>
    </citation>
    <scope>NUCLEOTIDE SEQUENCE [LARGE SCALE GENOMIC DNA]</scope>
    <source>
        <strain evidence="7 8">CLA-AA-H145</strain>
    </source>
</reference>
<dbReference type="SUPFAM" id="SSF51735">
    <property type="entry name" value="NAD(P)-binding Rossmann-fold domains"/>
    <property type="match status" value="1"/>
</dbReference>
<sequence>MSLDKNSKIFVAGHRGLVGSAIWNNLESRGYHNLVGRTHRELDLTDQQAVKRFFDEEQPDAVVLAAAFVGGIMANSLYRADFIMQNMKMQCNVIEQAYKHHVKKLLFLGSTCIYPKNAPQPMKEDALLTSPLEYTNEEYAIAKIAGLKMCESYNLQYGTNYIAVMPTNLYGPNDNFHLENSHVLPAMMRKVYLSKLIHDGDWDAIRVDMNKRPINPPAKLQAIIGEGNVDGGNDAERILQALAFYGIEDNKVTLWGDGSPLREFLWSEDMADASVYVLLNVDFKDIIGIEKYSSVFYGVKADGEVNRNNSEGRGGAIPSLGEIRNCHINVGTGKELTIKQLAEKVVATVGFEGQLCWDQDKPNGTPRKLIDVSKLHRLGWHHKVEIDEGVRKLYAWYQASLQA</sequence>
<keyword evidence="4 5" id="KW-0413">Isomerase</keyword>
<dbReference type="PANTHER" id="PTHR43238:SF1">
    <property type="entry name" value="GDP-L-FUCOSE SYNTHASE"/>
    <property type="match status" value="1"/>
</dbReference>
<feature type="binding site" evidence="5">
    <location>
        <position position="190"/>
    </location>
    <ligand>
        <name>substrate</name>
    </ligand>
</feature>
<comment type="similarity">
    <text evidence="1 5">Belongs to the NAD(P)-dependent epimerase/dehydratase family. Fucose synthase subfamily.</text>
</comment>
<feature type="binding site" evidence="5">
    <location>
        <begin position="166"/>
        <end position="169"/>
    </location>
    <ligand>
        <name>NADP(+)</name>
        <dbReference type="ChEBI" id="CHEBI:58349"/>
    </ligand>
</feature>
<evidence type="ECO:0000313" key="8">
    <source>
        <dbReference type="Proteomes" id="UP001487296"/>
    </source>
</evidence>
<evidence type="ECO:0000313" key="7">
    <source>
        <dbReference type="EMBL" id="MEQ2486537.1"/>
    </source>
</evidence>
<feature type="binding site" evidence="5">
    <location>
        <begin position="108"/>
        <end position="111"/>
    </location>
    <ligand>
        <name>NADP(+)</name>
        <dbReference type="ChEBI" id="CHEBI:58349"/>
    </ligand>
</feature>
<feature type="binding site" evidence="5">
    <location>
        <position position="143"/>
    </location>
    <ligand>
        <name>NADP(+)</name>
        <dbReference type="ChEBI" id="CHEBI:58349"/>
    </ligand>
</feature>
<dbReference type="InterPro" id="IPR028614">
    <property type="entry name" value="GDP_fucose/colitose_synth"/>
</dbReference>